<dbReference type="EMBL" id="CM044702">
    <property type="protein sequence ID" value="KAI5677217.1"/>
    <property type="molecule type" value="Genomic_DNA"/>
</dbReference>
<keyword evidence="2" id="KW-1185">Reference proteome</keyword>
<evidence type="ECO:0000313" key="1">
    <source>
        <dbReference type="EMBL" id="KAI5677217.1"/>
    </source>
</evidence>
<sequence>MQYIYIYIYKRVILALTNDIVDNVNSDILSLLSVGVPIILLCNINQSKCLCNGIRLFIKRLGENVIEVEAITRTSTRLRHYINRIDMSPLDSEWPFSISRVNIRKYCCILAKSCILSLSIDVAISRVTSHDGSKFYIDNNEKCENNIVKNVVYSEIFSNIHIASGEIGIA</sequence>
<accession>A0ACC0BX98</accession>
<gene>
    <name evidence="1" type="ORF">M9H77_08167</name>
</gene>
<comment type="caution">
    <text evidence="1">The sequence shown here is derived from an EMBL/GenBank/DDBJ whole genome shotgun (WGS) entry which is preliminary data.</text>
</comment>
<evidence type="ECO:0000313" key="2">
    <source>
        <dbReference type="Proteomes" id="UP001060085"/>
    </source>
</evidence>
<dbReference type="Proteomes" id="UP001060085">
    <property type="component" value="Linkage Group LG02"/>
</dbReference>
<name>A0ACC0BX98_CATRO</name>
<organism evidence="1 2">
    <name type="scientific">Catharanthus roseus</name>
    <name type="common">Madagascar periwinkle</name>
    <name type="synonym">Vinca rosea</name>
    <dbReference type="NCBI Taxonomy" id="4058"/>
    <lineage>
        <taxon>Eukaryota</taxon>
        <taxon>Viridiplantae</taxon>
        <taxon>Streptophyta</taxon>
        <taxon>Embryophyta</taxon>
        <taxon>Tracheophyta</taxon>
        <taxon>Spermatophyta</taxon>
        <taxon>Magnoliopsida</taxon>
        <taxon>eudicotyledons</taxon>
        <taxon>Gunneridae</taxon>
        <taxon>Pentapetalae</taxon>
        <taxon>asterids</taxon>
        <taxon>lamiids</taxon>
        <taxon>Gentianales</taxon>
        <taxon>Apocynaceae</taxon>
        <taxon>Rauvolfioideae</taxon>
        <taxon>Vinceae</taxon>
        <taxon>Catharanthinae</taxon>
        <taxon>Catharanthus</taxon>
    </lineage>
</organism>
<protein>
    <submittedName>
        <fullName evidence="1">Uncharacterized protein</fullName>
    </submittedName>
</protein>
<proteinExistence type="predicted"/>
<reference evidence="2" key="1">
    <citation type="journal article" date="2023" name="Nat. Plants">
        <title>Single-cell RNA sequencing provides a high-resolution roadmap for understanding the multicellular compartmentation of specialized metabolism.</title>
        <authorList>
            <person name="Sun S."/>
            <person name="Shen X."/>
            <person name="Li Y."/>
            <person name="Li Y."/>
            <person name="Wang S."/>
            <person name="Li R."/>
            <person name="Zhang H."/>
            <person name="Shen G."/>
            <person name="Guo B."/>
            <person name="Wei J."/>
            <person name="Xu J."/>
            <person name="St-Pierre B."/>
            <person name="Chen S."/>
            <person name="Sun C."/>
        </authorList>
    </citation>
    <scope>NUCLEOTIDE SEQUENCE [LARGE SCALE GENOMIC DNA]</scope>
</reference>